<protein>
    <submittedName>
        <fullName evidence="1">Uncharacterized protein</fullName>
    </submittedName>
</protein>
<dbReference type="KEGG" id="hbs:IPV69_19610"/>
<dbReference type="Proteomes" id="UP000593765">
    <property type="component" value="Chromosome"/>
</dbReference>
<dbReference type="AlphaFoldDB" id="A0A7M2WSF4"/>
<sequence>MQVFKIETADKTFTGETCGVKFTNGTATTTDANAAERCRQAGMAVREGSVDPSVTAFLSKSWQKW</sequence>
<name>A0A7M2WSF4_9BACT</name>
<proteinExistence type="predicted"/>
<accession>A0A7M2WSF4</accession>
<dbReference type="EMBL" id="CP063458">
    <property type="protein sequence ID" value="QOV88438.1"/>
    <property type="molecule type" value="Genomic_DNA"/>
</dbReference>
<gene>
    <name evidence="1" type="ORF">IPV69_19610</name>
</gene>
<keyword evidence="2" id="KW-1185">Reference proteome</keyword>
<evidence type="ECO:0000313" key="1">
    <source>
        <dbReference type="EMBL" id="QOV88438.1"/>
    </source>
</evidence>
<evidence type="ECO:0000313" key="2">
    <source>
        <dbReference type="Proteomes" id="UP000593765"/>
    </source>
</evidence>
<organism evidence="1 2">
    <name type="scientific">Humisphaera borealis</name>
    <dbReference type="NCBI Taxonomy" id="2807512"/>
    <lineage>
        <taxon>Bacteria</taxon>
        <taxon>Pseudomonadati</taxon>
        <taxon>Planctomycetota</taxon>
        <taxon>Phycisphaerae</taxon>
        <taxon>Tepidisphaerales</taxon>
        <taxon>Tepidisphaeraceae</taxon>
        <taxon>Humisphaera</taxon>
    </lineage>
</organism>
<reference evidence="1 2" key="1">
    <citation type="submission" date="2020-10" db="EMBL/GenBank/DDBJ databases">
        <title>Wide distribution of Phycisphaera-like planctomycetes from WD2101 soil group in peatlands and genome analysis of the first cultivated representative.</title>
        <authorList>
            <person name="Dedysh S.N."/>
            <person name="Beletsky A.V."/>
            <person name="Ivanova A."/>
            <person name="Kulichevskaya I.S."/>
            <person name="Suzina N.E."/>
            <person name="Philippov D.A."/>
            <person name="Rakitin A.L."/>
            <person name="Mardanov A.V."/>
            <person name="Ravin N.V."/>
        </authorList>
    </citation>
    <scope>NUCLEOTIDE SEQUENCE [LARGE SCALE GENOMIC DNA]</scope>
    <source>
        <strain evidence="1 2">M1803</strain>
    </source>
</reference>